<comment type="caution">
    <text evidence="8">The sequence shown here is derived from an EMBL/GenBank/DDBJ whole genome shotgun (WGS) entry which is preliminary data.</text>
</comment>
<dbReference type="PANTHER" id="PTHR41533:SF2">
    <property type="entry name" value="BLR7131 PROTEIN"/>
    <property type="match status" value="1"/>
</dbReference>
<accession>A0A437PP21</accession>
<keyword evidence="5" id="KW-0573">Peptidoglycan synthesis</keyword>
<reference evidence="8 9" key="1">
    <citation type="submission" date="2019-01" db="EMBL/GenBank/DDBJ databases">
        <authorList>
            <person name="Chen W.-M."/>
        </authorList>
    </citation>
    <scope>NUCLEOTIDE SEQUENCE [LARGE SCALE GENOMIC DNA]</scope>
    <source>
        <strain evidence="8 9">FSY-15</strain>
    </source>
</reference>
<dbReference type="GO" id="GO:0008360">
    <property type="term" value="P:regulation of cell shape"/>
    <property type="evidence" value="ECO:0007669"/>
    <property type="project" value="UniProtKB-KW"/>
</dbReference>
<dbReference type="InterPro" id="IPR052905">
    <property type="entry name" value="LD-transpeptidase_YkuD-like"/>
</dbReference>
<feature type="domain" description="L,D-TPase catalytic" evidence="7">
    <location>
        <begin position="187"/>
        <end position="346"/>
    </location>
</feature>
<name>A0A437PP21_9BACT</name>
<evidence type="ECO:0000313" key="9">
    <source>
        <dbReference type="Proteomes" id="UP000282832"/>
    </source>
</evidence>
<dbReference type="InterPro" id="IPR005490">
    <property type="entry name" value="LD_TPept_cat_dom"/>
</dbReference>
<organism evidence="8 9">
    <name type="scientific">Sandaracinomonas limnophila</name>
    <dbReference type="NCBI Taxonomy" id="1862386"/>
    <lineage>
        <taxon>Bacteria</taxon>
        <taxon>Pseudomonadati</taxon>
        <taxon>Bacteroidota</taxon>
        <taxon>Cytophagia</taxon>
        <taxon>Cytophagales</taxon>
        <taxon>Flectobacillaceae</taxon>
        <taxon>Sandaracinomonas</taxon>
    </lineage>
</organism>
<dbReference type="Pfam" id="PF03734">
    <property type="entry name" value="YkuD"/>
    <property type="match status" value="1"/>
</dbReference>
<dbReference type="GO" id="GO:0009252">
    <property type="term" value="P:peptidoglycan biosynthetic process"/>
    <property type="evidence" value="ECO:0007669"/>
    <property type="project" value="UniProtKB-UniPathway"/>
</dbReference>
<evidence type="ECO:0000256" key="5">
    <source>
        <dbReference type="ARBA" id="ARBA00022984"/>
    </source>
</evidence>
<keyword evidence="4" id="KW-0133">Cell shape</keyword>
<evidence type="ECO:0000256" key="1">
    <source>
        <dbReference type="ARBA" id="ARBA00004752"/>
    </source>
</evidence>
<evidence type="ECO:0000313" key="8">
    <source>
        <dbReference type="EMBL" id="RVU24025.1"/>
    </source>
</evidence>
<dbReference type="UniPathway" id="UPA00219"/>
<dbReference type="SUPFAM" id="SSF141523">
    <property type="entry name" value="L,D-transpeptidase catalytic domain-like"/>
    <property type="match status" value="1"/>
</dbReference>
<evidence type="ECO:0000256" key="2">
    <source>
        <dbReference type="ARBA" id="ARBA00005992"/>
    </source>
</evidence>
<dbReference type="Gene3D" id="2.40.440.10">
    <property type="entry name" value="L,D-transpeptidase catalytic domain-like"/>
    <property type="match status" value="1"/>
</dbReference>
<comment type="pathway">
    <text evidence="1">Cell wall biogenesis; peptidoglycan biosynthesis.</text>
</comment>
<dbReference type="EMBL" id="SACY01000004">
    <property type="protein sequence ID" value="RVU24025.1"/>
    <property type="molecule type" value="Genomic_DNA"/>
</dbReference>
<dbReference type="Proteomes" id="UP000282832">
    <property type="component" value="Unassembled WGS sequence"/>
</dbReference>
<evidence type="ECO:0000256" key="3">
    <source>
        <dbReference type="ARBA" id="ARBA00022679"/>
    </source>
</evidence>
<dbReference type="OrthoDB" id="9778545at2"/>
<evidence type="ECO:0000256" key="6">
    <source>
        <dbReference type="ARBA" id="ARBA00023316"/>
    </source>
</evidence>
<gene>
    <name evidence="8" type="ORF">EOJ36_08850</name>
</gene>
<evidence type="ECO:0000259" key="7">
    <source>
        <dbReference type="Pfam" id="PF03734"/>
    </source>
</evidence>
<proteinExistence type="inferred from homology"/>
<dbReference type="PANTHER" id="PTHR41533">
    <property type="entry name" value="L,D-TRANSPEPTIDASE HI_1667-RELATED"/>
    <property type="match status" value="1"/>
</dbReference>
<dbReference type="GO" id="GO:0071555">
    <property type="term" value="P:cell wall organization"/>
    <property type="evidence" value="ECO:0007669"/>
    <property type="project" value="UniProtKB-KW"/>
</dbReference>
<comment type="similarity">
    <text evidence="2">Belongs to the YkuD family.</text>
</comment>
<evidence type="ECO:0000256" key="4">
    <source>
        <dbReference type="ARBA" id="ARBA00022960"/>
    </source>
</evidence>
<sequence>MKLLSYKVRVVLSGFIILGISAWGFVQFSRNNPSKYTKVAKNLDSLITQSETVSLQAKTYQNVFLDSLKNGLLVDSDSARIRKKLELIANKFFHDFRFGTQKPSLRFEGFKFDLKESVFKNKVNLAVSKGDLNDLFRQISETESKEVQTLLQVKRDSTHWKISQKNLIDKAIQEFRWLHQVKRYYPLVLINIPATELKYFEKGEVKLAMKTVVGRPEKPSKTLSSRIKTMIMFPLWEVPRSISVEELVPEIQKRIRYFHASHLLIYNRNNERVTPESVPWHRLNANYFPYRMVQRTGYWNTLGLLKFLFDNPFKMYLHDTSEKKLFAKEKRFYSHSCIRLEKPLELGKLFLNGNSIALDTLNPNTKQVDVSPIYLPVKRTIPLIIWYSLVDFNDKGEVRFLENVYGR</sequence>
<keyword evidence="6" id="KW-0961">Cell wall biogenesis/degradation</keyword>
<protein>
    <recommendedName>
        <fullName evidence="7">L,D-TPase catalytic domain-containing protein</fullName>
    </recommendedName>
</protein>
<dbReference type="GO" id="GO:0004180">
    <property type="term" value="F:carboxypeptidase activity"/>
    <property type="evidence" value="ECO:0007669"/>
    <property type="project" value="UniProtKB-ARBA"/>
</dbReference>
<dbReference type="InterPro" id="IPR038063">
    <property type="entry name" value="Transpep_catalytic_dom"/>
</dbReference>
<dbReference type="GO" id="GO:0016740">
    <property type="term" value="F:transferase activity"/>
    <property type="evidence" value="ECO:0007669"/>
    <property type="project" value="UniProtKB-KW"/>
</dbReference>
<keyword evidence="3" id="KW-0808">Transferase</keyword>
<dbReference type="CDD" id="cd16913">
    <property type="entry name" value="YkuD_like"/>
    <property type="match status" value="1"/>
</dbReference>
<dbReference type="AlphaFoldDB" id="A0A437PP21"/>
<keyword evidence="9" id="KW-1185">Reference proteome</keyword>